<evidence type="ECO:0000313" key="2">
    <source>
        <dbReference type="EMBL" id="MBB4767236.1"/>
    </source>
</evidence>
<comment type="caution">
    <text evidence="2">The sequence shown here is derived from an EMBL/GenBank/DDBJ whole genome shotgun (WGS) entry which is preliminary data.</text>
</comment>
<gene>
    <name evidence="2" type="ORF">BJ971_007792</name>
</gene>
<name>A0A7W7I6L2_9ACTN</name>
<reference evidence="2 3" key="1">
    <citation type="submission" date="2020-08" db="EMBL/GenBank/DDBJ databases">
        <title>Sequencing the genomes of 1000 actinobacteria strains.</title>
        <authorList>
            <person name="Klenk H.-P."/>
        </authorList>
    </citation>
    <scope>NUCLEOTIDE SEQUENCE [LARGE SCALE GENOMIC DNA]</scope>
    <source>
        <strain evidence="2 3">DSM 43149</strain>
    </source>
</reference>
<proteinExistence type="predicted"/>
<protein>
    <submittedName>
        <fullName evidence="2">Uncharacterized protein</fullName>
    </submittedName>
</protein>
<dbReference type="AlphaFoldDB" id="A0A7W7I6L2"/>
<organism evidence="2 3">
    <name type="scientific">Actinoplanes digitatis</name>
    <dbReference type="NCBI Taxonomy" id="1868"/>
    <lineage>
        <taxon>Bacteria</taxon>
        <taxon>Bacillati</taxon>
        <taxon>Actinomycetota</taxon>
        <taxon>Actinomycetes</taxon>
        <taxon>Micromonosporales</taxon>
        <taxon>Micromonosporaceae</taxon>
        <taxon>Actinoplanes</taxon>
    </lineage>
</organism>
<sequence length="399" mass="41079">MTPAVPLRYQYRAADIASFFREVFGRRSEVDDEGRDQMTGPEVERDARTAFPLSSVPSTGVAAPMPPQSQGAERRSGHRAGRTGSRWALRALVVGGLAGAAWLLTGAAAHAADHGSTDGGLTLDSSIIGTAVHGGDRHEPVVNRILKAATKPLESDRRGLVSAVPLPNRVAGTLNGTTRSRTDADAAHGGVNGVVRGLTSPIRLAGEAVDTRNLVPITDLPQGRLLNDVAATAVPVKHSAHRVVVSGSEHDAPEADADRSGADRIGVDEVVADEFGGAAVTGEEAPVVEPALDRRSTVGTTVTRQHEIAADRHQAAVTVAEPKMVSDTPGGDAPAPLRGNLGAANGVPASGPGSATDGGSAAFLPAKVADSTVARRRLTIATDVEVRRHDAEAPTVSPD</sequence>
<dbReference type="RefSeq" id="WP_184998285.1">
    <property type="nucleotide sequence ID" value="NZ_JACHNH010000001.1"/>
</dbReference>
<evidence type="ECO:0000256" key="1">
    <source>
        <dbReference type="SAM" id="MobiDB-lite"/>
    </source>
</evidence>
<evidence type="ECO:0000313" key="3">
    <source>
        <dbReference type="Proteomes" id="UP000578112"/>
    </source>
</evidence>
<feature type="region of interest" description="Disordered" evidence="1">
    <location>
        <begin position="28"/>
        <end position="82"/>
    </location>
</feature>
<accession>A0A7W7I6L2</accession>
<dbReference type="EMBL" id="JACHNH010000001">
    <property type="protein sequence ID" value="MBB4767236.1"/>
    <property type="molecule type" value="Genomic_DNA"/>
</dbReference>
<dbReference type="Proteomes" id="UP000578112">
    <property type="component" value="Unassembled WGS sequence"/>
</dbReference>
<feature type="region of interest" description="Disordered" evidence="1">
    <location>
        <begin position="324"/>
        <end position="359"/>
    </location>
</feature>
<keyword evidence="3" id="KW-1185">Reference proteome</keyword>